<organism evidence="4 5">
    <name type="scientific">Coilia grayii</name>
    <name type="common">Gray's grenadier anchovy</name>
    <dbReference type="NCBI Taxonomy" id="363190"/>
    <lineage>
        <taxon>Eukaryota</taxon>
        <taxon>Metazoa</taxon>
        <taxon>Chordata</taxon>
        <taxon>Craniata</taxon>
        <taxon>Vertebrata</taxon>
        <taxon>Euteleostomi</taxon>
        <taxon>Actinopterygii</taxon>
        <taxon>Neopterygii</taxon>
        <taxon>Teleostei</taxon>
        <taxon>Clupei</taxon>
        <taxon>Clupeiformes</taxon>
        <taxon>Clupeoidei</taxon>
        <taxon>Engraulidae</taxon>
        <taxon>Coilinae</taxon>
        <taxon>Coilia</taxon>
    </lineage>
</organism>
<dbReference type="AlphaFoldDB" id="A0ABD1IXU8"/>
<protein>
    <recommendedName>
        <fullName evidence="3">Serpin domain-containing protein</fullName>
    </recommendedName>
</protein>
<comment type="similarity">
    <text evidence="1">Belongs to the serpin family.</text>
</comment>
<evidence type="ECO:0000256" key="2">
    <source>
        <dbReference type="SAM" id="MobiDB-lite"/>
    </source>
</evidence>
<dbReference type="InterPro" id="IPR036186">
    <property type="entry name" value="Serpin_sf"/>
</dbReference>
<dbReference type="Pfam" id="PF00079">
    <property type="entry name" value="Serpin"/>
    <property type="match status" value="1"/>
</dbReference>
<dbReference type="PANTHER" id="PTHR11461:SF290">
    <property type="entry name" value="SERINE (OR CYSTEINE) PEPTIDASE INHIBITOR, CLADE H, MEMBER 2"/>
    <property type="match status" value="1"/>
</dbReference>
<reference evidence="4 5" key="1">
    <citation type="submission" date="2024-09" db="EMBL/GenBank/DDBJ databases">
        <title>A chromosome-level genome assembly of Gray's grenadier anchovy, Coilia grayii.</title>
        <authorList>
            <person name="Fu Z."/>
        </authorList>
    </citation>
    <scope>NUCLEOTIDE SEQUENCE [LARGE SCALE GENOMIC DNA]</scope>
    <source>
        <strain evidence="4">G4</strain>
        <tissue evidence="4">Muscle</tissue>
    </source>
</reference>
<dbReference type="InterPro" id="IPR042178">
    <property type="entry name" value="Serpin_sf_1"/>
</dbReference>
<feature type="compositionally biased region" description="Polar residues" evidence="2">
    <location>
        <begin position="98"/>
        <end position="114"/>
    </location>
</feature>
<comment type="caution">
    <text evidence="4">The sequence shown here is derived from an EMBL/GenBank/DDBJ whole genome shotgun (WGS) entry which is preliminary data.</text>
</comment>
<dbReference type="InterPro" id="IPR042185">
    <property type="entry name" value="Serpin_sf_2"/>
</dbReference>
<feature type="domain" description="Serpin" evidence="3">
    <location>
        <begin position="164"/>
        <end position="402"/>
    </location>
</feature>
<dbReference type="PANTHER" id="PTHR11461">
    <property type="entry name" value="SERINE PROTEASE INHIBITOR, SERPIN"/>
    <property type="match status" value="1"/>
</dbReference>
<gene>
    <name evidence="4" type="ORF">ACEWY4_024819</name>
</gene>
<keyword evidence="5" id="KW-1185">Reference proteome</keyword>
<dbReference type="EMBL" id="JBHFQA010000022">
    <property type="protein sequence ID" value="KAL2079075.1"/>
    <property type="molecule type" value="Genomic_DNA"/>
</dbReference>
<name>A0ABD1IXU8_9TELE</name>
<accession>A0ABD1IXU8</accession>
<dbReference type="Proteomes" id="UP001591681">
    <property type="component" value="Unassembled WGS sequence"/>
</dbReference>
<proteinExistence type="inferred from homology"/>
<sequence length="402" mass="43619">MFSVTPRLPPAHSGMTEISGKLLDESRRIWRKTSRQAVGNNFLCHVEKSNPFFLVHALLDVVGGARGDPLPCCRTLCPDSSHSLFCLRWSLGSGPLSPRTSPKPQPSRSATTQAGPWACSCTAPCAPAMTTVRRPTLSSLLWCWRPRWTLWATLPEAPLQGHIQRLLRSSSQQGAASATTAANFPQALRSALEANNTAYTLRAASALFTKQVAALDQNFLKKAKSGGGVGLNHVALGSGGKQPDSATFHTWALGATGGAKVAQLSKEPQAQSGALILANALRFKGLWERGFGESSEDLRTFLGDKYTRVPMMHRSGILRHYEDVENMVQVLELGLWGGQASMLLLLPFHVEGLDRLDKLLSLELLRSWHSKLANASVALSLPRVNLSSSLNLQCSSIVYLFS</sequence>
<dbReference type="Gene3D" id="2.30.39.10">
    <property type="entry name" value="Alpha-1-antitrypsin, domain 1"/>
    <property type="match status" value="1"/>
</dbReference>
<dbReference type="InterPro" id="IPR023796">
    <property type="entry name" value="Serpin_dom"/>
</dbReference>
<dbReference type="SMART" id="SM00093">
    <property type="entry name" value="SERPIN"/>
    <property type="match status" value="1"/>
</dbReference>
<evidence type="ECO:0000313" key="5">
    <source>
        <dbReference type="Proteomes" id="UP001591681"/>
    </source>
</evidence>
<evidence type="ECO:0000313" key="4">
    <source>
        <dbReference type="EMBL" id="KAL2079075.1"/>
    </source>
</evidence>
<evidence type="ECO:0000256" key="1">
    <source>
        <dbReference type="RuleBase" id="RU000411"/>
    </source>
</evidence>
<dbReference type="SUPFAM" id="SSF56574">
    <property type="entry name" value="Serpins"/>
    <property type="match status" value="1"/>
</dbReference>
<feature type="region of interest" description="Disordered" evidence="2">
    <location>
        <begin position="95"/>
        <end position="116"/>
    </location>
</feature>
<evidence type="ECO:0000259" key="3">
    <source>
        <dbReference type="SMART" id="SM00093"/>
    </source>
</evidence>
<dbReference type="Gene3D" id="3.30.497.10">
    <property type="entry name" value="Antithrombin, subunit I, domain 2"/>
    <property type="match status" value="1"/>
</dbReference>
<dbReference type="InterPro" id="IPR000215">
    <property type="entry name" value="Serpin_fam"/>
</dbReference>